<keyword evidence="4" id="KW-1185">Reference proteome</keyword>
<evidence type="ECO:0000259" key="2">
    <source>
        <dbReference type="Pfam" id="PF09378"/>
    </source>
</evidence>
<gene>
    <name evidence="3" type="ORF">SAMN06265182_2105</name>
</gene>
<dbReference type="PANTHER" id="PTHR42957">
    <property type="entry name" value="HELICASE MJ1565-RELATED"/>
    <property type="match status" value="1"/>
</dbReference>
<dbReference type="OrthoDB" id="9806951at2"/>
<dbReference type="PANTHER" id="PTHR42957:SF1">
    <property type="entry name" value="HELICASE MJ1565-RELATED"/>
    <property type="match status" value="1"/>
</dbReference>
<reference evidence="4" key="1">
    <citation type="submission" date="2017-09" db="EMBL/GenBank/DDBJ databases">
        <authorList>
            <person name="Varghese N."/>
            <person name="Submissions S."/>
        </authorList>
    </citation>
    <scope>NUCLEOTIDE SEQUENCE [LARGE SCALE GENOMIC DNA]</scope>
    <source>
        <strain evidence="4">DSM 15103</strain>
    </source>
</reference>
<dbReference type="Pfam" id="PF09378">
    <property type="entry name" value="HAS-barrel"/>
    <property type="match status" value="1"/>
</dbReference>
<evidence type="ECO:0000259" key="1">
    <source>
        <dbReference type="Pfam" id="PF01935"/>
    </source>
</evidence>
<dbReference type="InterPro" id="IPR018538">
    <property type="entry name" value="HerA_barrel_dom"/>
</dbReference>
<dbReference type="InterPro" id="IPR002789">
    <property type="entry name" value="HerA_central"/>
</dbReference>
<feature type="domain" description="Helicase HerA central" evidence="1">
    <location>
        <begin position="132"/>
        <end position="357"/>
    </location>
</feature>
<organism evidence="3 4">
    <name type="scientific">Persephonella hydrogeniphila</name>
    <dbReference type="NCBI Taxonomy" id="198703"/>
    <lineage>
        <taxon>Bacteria</taxon>
        <taxon>Pseudomonadati</taxon>
        <taxon>Aquificota</taxon>
        <taxon>Aquificia</taxon>
        <taxon>Aquificales</taxon>
        <taxon>Hydrogenothermaceae</taxon>
        <taxon>Persephonella</taxon>
    </lineage>
</organism>
<evidence type="ECO:0000313" key="3">
    <source>
        <dbReference type="EMBL" id="SNZ11710.1"/>
    </source>
</evidence>
<protein>
    <submittedName>
        <fullName evidence="3">Uncharacterized protein</fullName>
    </submittedName>
</protein>
<dbReference type="SUPFAM" id="SSF52540">
    <property type="entry name" value="P-loop containing nucleoside triphosphate hydrolases"/>
    <property type="match status" value="1"/>
</dbReference>
<dbReference type="RefSeq" id="WP_097001241.1">
    <property type="nucleotide sequence ID" value="NZ_OBEI01000016.1"/>
</dbReference>
<feature type="domain" description="Helicase HerA barrel" evidence="2">
    <location>
        <begin position="4"/>
        <end position="72"/>
    </location>
</feature>
<proteinExistence type="predicted"/>
<evidence type="ECO:0000313" key="4">
    <source>
        <dbReference type="Proteomes" id="UP000219036"/>
    </source>
</evidence>
<accession>A0A285NQB3</accession>
<dbReference type="EMBL" id="OBEI01000016">
    <property type="protein sequence ID" value="SNZ11710.1"/>
    <property type="molecule type" value="Genomic_DNA"/>
</dbReference>
<name>A0A285NQB3_9AQUI</name>
<dbReference type="InterPro" id="IPR027417">
    <property type="entry name" value="P-loop_NTPase"/>
</dbReference>
<dbReference type="InterPro" id="IPR008571">
    <property type="entry name" value="HerA-like"/>
</dbReference>
<dbReference type="AlphaFoldDB" id="A0A285NQB3"/>
<dbReference type="Gene3D" id="3.40.50.300">
    <property type="entry name" value="P-loop containing nucleotide triphosphate hydrolases"/>
    <property type="match status" value="2"/>
</dbReference>
<sequence length="527" mass="59739">MKQIGICVGSTRPNRVNFITEQLVRIGQFVTLFYKDGGEEKRLLGMIQSLERDNPYLHENIKTIQQAEGIKRFSEKENIIRGEVHILGEIVDTGDEIFLQIPRTPPLPAAEVYEAEPELLKKVFGAKSKKFVRIGRLLSEKEEVPVYINIEQVVLRHLAILAVTGAGKSNTVSVLLKNIINLGGTVAVFDFHGEYSKSKLTRNGKSAINLIHPLINPASLKPKEFASFIGIKQNAYVQFRYFRMAYEHLINQLREEKGDNWQVHIKTADFLKRLKDTIESISDPESELGKRIKGKPREDSLFEVLNKLEDMELELGHIIKLGVPPLIENIKPGMVNIFDFSELDEDVADAIASNILRWALEERKKAVRQGESRLPFPLMIVIEEAHILAGEKRNTESKYYIARIAREGRKFGLGITVVTQRPKGLDKEILSQMNNMIILKLVEPEDQKHVQRASESLSQELMEYLPGLNPGEAIIIGNMTKLPLLVKIDKAEEKVEGQDIDVVGKWEEILEKEKSSVDDILSELDNL</sequence>
<dbReference type="Proteomes" id="UP000219036">
    <property type="component" value="Unassembled WGS sequence"/>
</dbReference>
<dbReference type="Pfam" id="PF01935">
    <property type="entry name" value="DUF87"/>
    <property type="match status" value="1"/>
</dbReference>